<feature type="compositionally biased region" description="Polar residues" evidence="1">
    <location>
        <begin position="262"/>
        <end position="289"/>
    </location>
</feature>
<feature type="region of interest" description="Disordered" evidence="1">
    <location>
        <begin position="197"/>
        <end position="234"/>
    </location>
</feature>
<evidence type="ECO:0000256" key="1">
    <source>
        <dbReference type="SAM" id="MobiDB-lite"/>
    </source>
</evidence>
<feature type="region of interest" description="Disordered" evidence="1">
    <location>
        <begin position="260"/>
        <end position="293"/>
    </location>
</feature>
<evidence type="ECO:0000313" key="3">
    <source>
        <dbReference type="Proteomes" id="UP001460270"/>
    </source>
</evidence>
<proteinExistence type="predicted"/>
<sequence length="531" mass="58608">MSLRGPAAPRRKTWRRSGDESYWDSLTRDPSAPCPVRGSRPQSATEGSQLDGWLQHLQRIQQTSNRDQEFGLDKDASYSTLRAKRTASSSWGSSSGGTSLCGSSLGSRESLQTSVPTPPERGDSFEKARIGQVPKKEQTKVSFLTPVKIGWLPIRRKVTMVGEQGRNADSTGQQVKLKPPITPTLVKSALSSVTSCSDEEVQKSQSKVSAGARTAWNNQDSPIDKQVPEKRSPAAPISIAPVSWQALKRGWRLNRVLALPGSSPSDQTQSRTNSDIPASKNFTQSSNVHQDQREITHRTTINNQSRESLPFKLPLQRTSSVQPLKASHIQTTSVSKTLIPENKAGFSSITISSRKVCRSSSLPSSPPPSQTNQESMDSRQIMVQRKAMIVKVTEQRVTTASPICDVKTSQNQQPSSQNVDTVVRRRKATIIKVTEHRESFTPNNAKRNNEYRHSFTEGLYNGNRISSSQSQHSTPIDSKPIHRSTLNLVVTPPPVIMAPPAKSESTNEMPRKPQRPSSWYGMFLGILKKVT</sequence>
<dbReference type="Proteomes" id="UP001460270">
    <property type="component" value="Unassembled WGS sequence"/>
</dbReference>
<name>A0AAW0P636_9GOBI</name>
<feature type="region of interest" description="Disordered" evidence="1">
    <location>
        <begin position="492"/>
        <end position="515"/>
    </location>
</feature>
<feature type="region of interest" description="Disordered" evidence="1">
    <location>
        <begin position="1"/>
        <end position="50"/>
    </location>
</feature>
<dbReference type="EMBL" id="JBBPFD010000007">
    <property type="protein sequence ID" value="KAK7918817.1"/>
    <property type="molecule type" value="Genomic_DNA"/>
</dbReference>
<feature type="compositionally biased region" description="Basic and acidic residues" evidence="1">
    <location>
        <begin position="222"/>
        <end position="232"/>
    </location>
</feature>
<evidence type="ECO:0000313" key="2">
    <source>
        <dbReference type="EMBL" id="KAK7918817.1"/>
    </source>
</evidence>
<organism evidence="2 3">
    <name type="scientific">Mugilogobius chulae</name>
    <name type="common">yellowstripe goby</name>
    <dbReference type="NCBI Taxonomy" id="88201"/>
    <lineage>
        <taxon>Eukaryota</taxon>
        <taxon>Metazoa</taxon>
        <taxon>Chordata</taxon>
        <taxon>Craniata</taxon>
        <taxon>Vertebrata</taxon>
        <taxon>Euteleostomi</taxon>
        <taxon>Actinopterygii</taxon>
        <taxon>Neopterygii</taxon>
        <taxon>Teleostei</taxon>
        <taxon>Neoteleostei</taxon>
        <taxon>Acanthomorphata</taxon>
        <taxon>Gobiaria</taxon>
        <taxon>Gobiiformes</taxon>
        <taxon>Gobioidei</taxon>
        <taxon>Gobiidae</taxon>
        <taxon>Gobionellinae</taxon>
        <taxon>Mugilogobius</taxon>
    </lineage>
</organism>
<comment type="caution">
    <text evidence="2">The sequence shown here is derived from an EMBL/GenBank/DDBJ whole genome shotgun (WGS) entry which is preliminary data.</text>
</comment>
<feature type="region of interest" description="Disordered" evidence="1">
    <location>
        <begin position="356"/>
        <end position="378"/>
    </location>
</feature>
<feature type="compositionally biased region" description="Low complexity" evidence="1">
    <location>
        <begin position="88"/>
        <end position="107"/>
    </location>
</feature>
<keyword evidence="3" id="KW-1185">Reference proteome</keyword>
<accession>A0AAW0P636</accession>
<feature type="compositionally biased region" description="Basic and acidic residues" evidence="1">
    <location>
        <begin position="120"/>
        <end position="133"/>
    </location>
</feature>
<feature type="region of interest" description="Disordered" evidence="1">
    <location>
        <begin position="81"/>
        <end position="133"/>
    </location>
</feature>
<protein>
    <submittedName>
        <fullName evidence="2">Uncharacterized protein</fullName>
    </submittedName>
</protein>
<reference evidence="3" key="1">
    <citation type="submission" date="2024-04" db="EMBL/GenBank/DDBJ databases">
        <title>Salinicola lusitanus LLJ914,a marine bacterium isolated from the Okinawa Trough.</title>
        <authorList>
            <person name="Li J."/>
        </authorList>
    </citation>
    <scope>NUCLEOTIDE SEQUENCE [LARGE SCALE GENOMIC DNA]</scope>
</reference>
<dbReference type="AlphaFoldDB" id="A0AAW0P636"/>
<gene>
    <name evidence="2" type="ORF">WMY93_010101</name>
</gene>